<dbReference type="EMBL" id="AILX01000025">
    <property type="protein sequence ID" value="EJF83556.1"/>
    <property type="molecule type" value="Genomic_DNA"/>
</dbReference>
<evidence type="ECO:0000256" key="1">
    <source>
        <dbReference type="SAM" id="MobiDB-lite"/>
    </source>
</evidence>
<dbReference type="Proteomes" id="UP000002646">
    <property type="component" value="Unassembled WGS sequence"/>
</dbReference>
<accession>J0QDW1</accession>
<dbReference type="AlphaFoldDB" id="J0QDW1"/>
<organism evidence="2 3">
    <name type="scientific">Cardidatus Bartonella washoeensis 085-0475</name>
    <dbReference type="NCBI Taxonomy" id="1094564"/>
    <lineage>
        <taxon>Bacteria</taxon>
        <taxon>Pseudomonadati</taxon>
        <taxon>Pseudomonadota</taxon>
        <taxon>Alphaproteobacteria</taxon>
        <taxon>Hyphomicrobiales</taxon>
        <taxon>Bartonellaceae</taxon>
        <taxon>Bartonella</taxon>
    </lineage>
</organism>
<evidence type="ECO:0000313" key="3">
    <source>
        <dbReference type="Proteomes" id="UP000002646"/>
    </source>
</evidence>
<proteinExistence type="predicted"/>
<evidence type="ECO:0000313" key="2">
    <source>
        <dbReference type="EMBL" id="EJF83556.1"/>
    </source>
</evidence>
<name>J0QDW1_9HYPH</name>
<protein>
    <submittedName>
        <fullName evidence="2">Uncharacterized protein</fullName>
    </submittedName>
</protein>
<reference evidence="2 3" key="1">
    <citation type="submission" date="2012-03" db="EMBL/GenBank/DDBJ databases">
        <title>The Genome Sequence of Bartonella washoensis 085-0475.</title>
        <authorList>
            <consortium name="The Broad Institute Genome Sequencing Platform"/>
            <consortium name="The Broad Institute Genome Sequencing Center for Infectious Disease"/>
            <person name="Feldgarden M."/>
            <person name="Kirby J."/>
            <person name="Kosoy M."/>
            <person name="Birtles R."/>
            <person name="Probert W.S."/>
            <person name="Chiaraviglio L."/>
            <person name="Young S.K."/>
            <person name="Zeng Q."/>
            <person name="Gargeya S."/>
            <person name="Fitzgerald M."/>
            <person name="Haas B."/>
            <person name="Abouelleil A."/>
            <person name="Alvarado L."/>
            <person name="Arachchi H.M."/>
            <person name="Berlin A."/>
            <person name="Chapman S.B."/>
            <person name="Gearin G."/>
            <person name="Goldberg J."/>
            <person name="Griggs A."/>
            <person name="Gujja S."/>
            <person name="Hansen M."/>
            <person name="Heiman D."/>
            <person name="Howarth C."/>
            <person name="Larimer J."/>
            <person name="Lui A."/>
            <person name="MacDonald P.J.P."/>
            <person name="McCowen C."/>
            <person name="Montmayeur A."/>
            <person name="Murphy C."/>
            <person name="Neiman D."/>
            <person name="Pearson M."/>
            <person name="Priest M."/>
            <person name="Roberts A."/>
            <person name="Saif S."/>
            <person name="Shea T."/>
            <person name="Sisk P."/>
            <person name="Stolte C."/>
            <person name="Sykes S."/>
            <person name="Wortman J."/>
            <person name="Nusbaum C."/>
            <person name="Birren B."/>
        </authorList>
    </citation>
    <scope>NUCLEOTIDE SEQUENCE [LARGE SCALE GENOMIC DNA]</scope>
    <source>
        <strain evidence="2 3">085-0475</strain>
    </source>
</reference>
<gene>
    <name evidence="2" type="ORF">MCW_01325</name>
</gene>
<feature type="region of interest" description="Disordered" evidence="1">
    <location>
        <begin position="35"/>
        <end position="69"/>
    </location>
</feature>
<dbReference type="HOGENOM" id="CLU_1955302_0_0_5"/>
<sequence length="128" mass="14635">MDYHPPRKAPEYPTEFSLHPLRASHQTSTTFSKNCNLQTPWSSDIPPHKAARAETKTSPQAPQCPKQHKQHIGSRQLGHWILSFFLNDTLERTRAIEGIIILYWQGIAEPLIQSAKLLCVHRVNFVTV</sequence>
<comment type="caution">
    <text evidence="2">The sequence shown here is derived from an EMBL/GenBank/DDBJ whole genome shotgun (WGS) entry which is preliminary data.</text>
</comment>